<sequence>MSTRYKIIENLICGFLCITTWAAASLCWAIVGLAHILQDRAKSDIVTPGKGYPDKMFISLMDRVMRSTGTFGTISTLIALFETVIITTRWRREYDQAGLYFVGLEAVQVVIMLAAGGYVSGEIHGYQTSFQRFQAGDKLAFYNIMYYGGLGQVGYGGLLILVLIMLLLIACLSAHRPCHHGRSKNEATEAMQGHEKYGRDSTEASSWPNGGQVSCDTAISVPK</sequence>
<organism evidence="3 4">
    <name type="scientific">Penicillium canescens</name>
    <dbReference type="NCBI Taxonomy" id="5083"/>
    <lineage>
        <taxon>Eukaryota</taxon>
        <taxon>Fungi</taxon>
        <taxon>Dikarya</taxon>
        <taxon>Ascomycota</taxon>
        <taxon>Pezizomycotina</taxon>
        <taxon>Eurotiomycetes</taxon>
        <taxon>Eurotiomycetidae</taxon>
        <taxon>Eurotiales</taxon>
        <taxon>Aspergillaceae</taxon>
        <taxon>Penicillium</taxon>
    </lineage>
</organism>
<keyword evidence="2" id="KW-0472">Membrane</keyword>
<feature type="transmembrane region" description="Helical" evidence="2">
    <location>
        <begin position="12"/>
        <end position="37"/>
    </location>
</feature>
<proteinExistence type="predicted"/>
<keyword evidence="2" id="KW-1133">Transmembrane helix</keyword>
<dbReference type="Proteomes" id="UP001219568">
    <property type="component" value="Unassembled WGS sequence"/>
</dbReference>
<evidence type="ECO:0000256" key="2">
    <source>
        <dbReference type="SAM" id="Phobius"/>
    </source>
</evidence>
<feature type="compositionally biased region" description="Basic and acidic residues" evidence="1">
    <location>
        <begin position="183"/>
        <end position="202"/>
    </location>
</feature>
<feature type="transmembrane region" description="Helical" evidence="2">
    <location>
        <begin position="153"/>
        <end position="174"/>
    </location>
</feature>
<reference evidence="3" key="1">
    <citation type="journal article" date="2023" name="IMA Fungus">
        <title>Comparative genomic study of the Penicillium genus elucidates a diverse pangenome and 15 lateral gene transfer events.</title>
        <authorList>
            <person name="Petersen C."/>
            <person name="Sorensen T."/>
            <person name="Nielsen M.R."/>
            <person name="Sondergaard T.E."/>
            <person name="Sorensen J.L."/>
            <person name="Fitzpatrick D.A."/>
            <person name="Frisvad J.C."/>
            <person name="Nielsen K.L."/>
        </authorList>
    </citation>
    <scope>NUCLEOTIDE SEQUENCE</scope>
    <source>
        <strain evidence="3">IBT 15450</strain>
    </source>
</reference>
<comment type="caution">
    <text evidence="3">The sequence shown here is derived from an EMBL/GenBank/DDBJ whole genome shotgun (WGS) entry which is preliminary data.</text>
</comment>
<protein>
    <submittedName>
        <fullName evidence="3">Uncharacterized protein</fullName>
    </submittedName>
</protein>
<keyword evidence="2" id="KW-0812">Transmembrane</keyword>
<name>A0AAD6IBB7_PENCN</name>
<evidence type="ECO:0000313" key="4">
    <source>
        <dbReference type="Proteomes" id="UP001219568"/>
    </source>
</evidence>
<feature type="transmembrane region" description="Helical" evidence="2">
    <location>
        <begin position="99"/>
        <end position="119"/>
    </location>
</feature>
<reference evidence="3" key="2">
    <citation type="submission" date="2023-01" db="EMBL/GenBank/DDBJ databases">
        <authorList>
            <person name="Petersen C."/>
        </authorList>
    </citation>
    <scope>NUCLEOTIDE SEQUENCE</scope>
    <source>
        <strain evidence="3">IBT 15450</strain>
    </source>
</reference>
<dbReference type="AlphaFoldDB" id="A0AAD6IBB7"/>
<feature type="region of interest" description="Disordered" evidence="1">
    <location>
        <begin position="183"/>
        <end position="223"/>
    </location>
</feature>
<keyword evidence="4" id="KW-1185">Reference proteome</keyword>
<gene>
    <name evidence="3" type="ORF">N7460_006750</name>
</gene>
<accession>A0AAD6IBB7</accession>
<evidence type="ECO:0000256" key="1">
    <source>
        <dbReference type="SAM" id="MobiDB-lite"/>
    </source>
</evidence>
<feature type="transmembrane region" description="Helical" evidence="2">
    <location>
        <begin position="69"/>
        <end position="87"/>
    </location>
</feature>
<dbReference type="EMBL" id="JAQJZL010000005">
    <property type="protein sequence ID" value="KAJ6041360.1"/>
    <property type="molecule type" value="Genomic_DNA"/>
</dbReference>
<feature type="compositionally biased region" description="Polar residues" evidence="1">
    <location>
        <begin position="203"/>
        <end position="217"/>
    </location>
</feature>
<evidence type="ECO:0000313" key="3">
    <source>
        <dbReference type="EMBL" id="KAJ6041360.1"/>
    </source>
</evidence>